<feature type="domain" description="SGNH hydrolase-type esterase" evidence="2">
    <location>
        <begin position="37"/>
        <end position="216"/>
    </location>
</feature>
<gene>
    <name evidence="3" type="ORF">D9611_009621</name>
</gene>
<comment type="caution">
    <text evidence="3">The sequence shown here is derived from an EMBL/GenBank/DDBJ whole genome shotgun (WGS) entry which is preliminary data.</text>
</comment>
<feature type="chain" id="PRO_5034834552" description="SGNH hydrolase-type esterase domain-containing protein" evidence="1">
    <location>
        <begin position="27"/>
        <end position="244"/>
    </location>
</feature>
<dbReference type="EMBL" id="JAACJK010000060">
    <property type="protein sequence ID" value="KAF5335722.1"/>
    <property type="molecule type" value="Genomic_DNA"/>
</dbReference>
<evidence type="ECO:0000259" key="2">
    <source>
        <dbReference type="Pfam" id="PF13472"/>
    </source>
</evidence>
<dbReference type="OrthoDB" id="2119228at2759"/>
<reference evidence="3 4" key="1">
    <citation type="journal article" date="2020" name="ISME J.">
        <title>Uncovering the hidden diversity of litter-decomposition mechanisms in mushroom-forming fungi.</title>
        <authorList>
            <person name="Floudas D."/>
            <person name="Bentzer J."/>
            <person name="Ahren D."/>
            <person name="Johansson T."/>
            <person name="Persson P."/>
            <person name="Tunlid A."/>
        </authorList>
    </citation>
    <scope>NUCLEOTIDE SEQUENCE [LARGE SCALE GENOMIC DNA]</scope>
    <source>
        <strain evidence="3 4">CBS 175.51</strain>
    </source>
</reference>
<protein>
    <recommendedName>
        <fullName evidence="2">SGNH hydrolase-type esterase domain-containing protein</fullName>
    </recommendedName>
</protein>
<name>A0A8H5C835_9AGAR</name>
<evidence type="ECO:0000256" key="1">
    <source>
        <dbReference type="SAM" id="SignalP"/>
    </source>
</evidence>
<dbReference type="PANTHER" id="PTHR30383:SF31">
    <property type="entry name" value="SGNH HYDROLASE-TYPE ESTERASE DOMAIN-CONTAINING PROTEIN-RELATED"/>
    <property type="match status" value="1"/>
</dbReference>
<dbReference type="Gene3D" id="3.40.50.1110">
    <property type="entry name" value="SGNH hydrolase"/>
    <property type="match status" value="1"/>
</dbReference>
<dbReference type="Pfam" id="PF13472">
    <property type="entry name" value="Lipase_GDSL_2"/>
    <property type="match status" value="1"/>
</dbReference>
<sequence length="244" mass="26201">MFPRSSMRFNLATCAALVALLPSALSFSGRVCRIMPLGASITYGVGSSDWNGYRAKLYLALQKDGNTVNMVGNNPSVNGTFKTDPDTEGWPGYIIDQVADKMRQSMPKNRPNIATILVGTNDMTGNIDVANAPKRLGKLIDDLLAFPPLTLVIVSSLPPNRNPDFDKRIKAYNAALPAVVQQRANAGRSVMYADCGGLVAVGDLNSDGTHPKDAAYGRIAQCFYDAIVAAEKKGWIWPVQGPAP</sequence>
<dbReference type="InterPro" id="IPR013830">
    <property type="entry name" value="SGNH_hydro"/>
</dbReference>
<dbReference type="CDD" id="cd01833">
    <property type="entry name" value="XynB_like"/>
    <property type="match status" value="1"/>
</dbReference>
<dbReference type="Proteomes" id="UP000541558">
    <property type="component" value="Unassembled WGS sequence"/>
</dbReference>
<dbReference type="AlphaFoldDB" id="A0A8H5C835"/>
<accession>A0A8H5C835</accession>
<keyword evidence="4" id="KW-1185">Reference proteome</keyword>
<dbReference type="PANTHER" id="PTHR30383">
    <property type="entry name" value="THIOESTERASE 1/PROTEASE 1/LYSOPHOSPHOLIPASE L1"/>
    <property type="match status" value="1"/>
</dbReference>
<dbReference type="InterPro" id="IPR036514">
    <property type="entry name" value="SGNH_hydro_sf"/>
</dbReference>
<dbReference type="InterPro" id="IPR051532">
    <property type="entry name" value="Ester_Hydrolysis_Enzymes"/>
</dbReference>
<evidence type="ECO:0000313" key="3">
    <source>
        <dbReference type="EMBL" id="KAF5335722.1"/>
    </source>
</evidence>
<dbReference type="GO" id="GO:0004622">
    <property type="term" value="F:phosphatidylcholine lysophospholipase activity"/>
    <property type="evidence" value="ECO:0007669"/>
    <property type="project" value="TreeGrafter"/>
</dbReference>
<proteinExistence type="predicted"/>
<dbReference type="SUPFAM" id="SSF52266">
    <property type="entry name" value="SGNH hydrolase"/>
    <property type="match status" value="1"/>
</dbReference>
<feature type="signal peptide" evidence="1">
    <location>
        <begin position="1"/>
        <end position="26"/>
    </location>
</feature>
<keyword evidence="1" id="KW-0732">Signal</keyword>
<organism evidence="3 4">
    <name type="scientific">Ephemerocybe angulata</name>
    <dbReference type="NCBI Taxonomy" id="980116"/>
    <lineage>
        <taxon>Eukaryota</taxon>
        <taxon>Fungi</taxon>
        <taxon>Dikarya</taxon>
        <taxon>Basidiomycota</taxon>
        <taxon>Agaricomycotina</taxon>
        <taxon>Agaricomycetes</taxon>
        <taxon>Agaricomycetidae</taxon>
        <taxon>Agaricales</taxon>
        <taxon>Agaricineae</taxon>
        <taxon>Psathyrellaceae</taxon>
        <taxon>Ephemerocybe</taxon>
    </lineage>
</organism>
<evidence type="ECO:0000313" key="4">
    <source>
        <dbReference type="Proteomes" id="UP000541558"/>
    </source>
</evidence>